<proteinExistence type="predicted"/>
<organism evidence="2 3">
    <name type="scientific">Escherichia coli</name>
    <dbReference type="NCBI Taxonomy" id="562"/>
    <lineage>
        <taxon>Bacteria</taxon>
        <taxon>Pseudomonadati</taxon>
        <taxon>Pseudomonadota</taxon>
        <taxon>Gammaproteobacteria</taxon>
        <taxon>Enterobacterales</taxon>
        <taxon>Enterobacteriaceae</taxon>
        <taxon>Escherichia</taxon>
    </lineage>
</organism>
<name>A0A377AYL4_ECOLX</name>
<dbReference type="Proteomes" id="UP000254079">
    <property type="component" value="Unassembled WGS sequence"/>
</dbReference>
<sequence length="126" mass="14130">MWGTRGSEHKFIEKNTRRLEGEDGYTKSATVPARGRTPMVVITMTYKQALRVAARESKAVRRSLIDKLEELQQANSPTPSIPPNITRSSTPGCRVSRTENAAGTNSWWPLPLKSILPTGYQWLMES</sequence>
<feature type="region of interest" description="Disordered" evidence="1">
    <location>
        <begin position="72"/>
        <end position="100"/>
    </location>
</feature>
<dbReference type="AlphaFoldDB" id="A0A377AYL4"/>
<evidence type="ECO:0000256" key="1">
    <source>
        <dbReference type="SAM" id="MobiDB-lite"/>
    </source>
</evidence>
<accession>A0A377AYL4</accession>
<reference evidence="2 3" key="1">
    <citation type="submission" date="2018-06" db="EMBL/GenBank/DDBJ databases">
        <authorList>
            <consortium name="Pathogen Informatics"/>
            <person name="Doyle S."/>
        </authorList>
    </citation>
    <scope>NUCLEOTIDE SEQUENCE [LARGE SCALE GENOMIC DNA]</scope>
    <source>
        <strain evidence="2 3">NCTC8622</strain>
    </source>
</reference>
<feature type="compositionally biased region" description="Polar residues" evidence="1">
    <location>
        <begin position="72"/>
        <end position="91"/>
    </location>
</feature>
<gene>
    <name evidence="2" type="ORF">NCTC8622_07991</name>
</gene>
<protein>
    <submittedName>
        <fullName evidence="2">Putative antirepressor</fullName>
    </submittedName>
</protein>
<evidence type="ECO:0000313" key="3">
    <source>
        <dbReference type="Proteomes" id="UP000254079"/>
    </source>
</evidence>
<evidence type="ECO:0000313" key="2">
    <source>
        <dbReference type="EMBL" id="STL40634.1"/>
    </source>
</evidence>
<dbReference type="EMBL" id="UGCP01000006">
    <property type="protein sequence ID" value="STL40634.1"/>
    <property type="molecule type" value="Genomic_DNA"/>
</dbReference>